<reference evidence="1 2" key="1">
    <citation type="submission" date="2024-01" db="EMBL/GenBank/DDBJ databases">
        <title>The genomes of 5 underutilized Papilionoideae crops provide insights into root nodulation and disease resistanc.</title>
        <authorList>
            <person name="Jiang F."/>
        </authorList>
    </citation>
    <scope>NUCLEOTIDE SEQUENCE [LARGE SCALE GENOMIC DNA]</scope>
    <source>
        <strain evidence="1">LVBAO_FW01</strain>
        <tissue evidence="1">Leaves</tissue>
    </source>
</reference>
<comment type="caution">
    <text evidence="1">The sequence shown here is derived from an EMBL/GenBank/DDBJ whole genome shotgun (WGS) entry which is preliminary data.</text>
</comment>
<evidence type="ECO:0000313" key="2">
    <source>
        <dbReference type="Proteomes" id="UP001367508"/>
    </source>
</evidence>
<gene>
    <name evidence="1" type="ORF">VNO77_18749</name>
</gene>
<dbReference type="AlphaFoldDB" id="A0AAN9QJX5"/>
<accession>A0AAN9QJX5</accession>
<name>A0AAN9QJX5_CANGL</name>
<dbReference type="EMBL" id="JAYMYQ010000004">
    <property type="protein sequence ID" value="KAK7338149.1"/>
    <property type="molecule type" value="Genomic_DNA"/>
</dbReference>
<protein>
    <submittedName>
        <fullName evidence="1">Uncharacterized protein</fullName>
    </submittedName>
</protein>
<sequence length="141" mass="16655">MYTFQRECLTSTSREERTPISLEGCEQEQRKEIGEISGKRRKERWAKFKRGEEEELSGFGSERMPLRKRKFFKRREPHLFVIPARLLAALYRLRLPKNRENRVWCGVSVLTLSSVLSHTTQPYSFSRISWETLTPFSSLLG</sequence>
<keyword evidence="2" id="KW-1185">Reference proteome</keyword>
<evidence type="ECO:0000313" key="1">
    <source>
        <dbReference type="EMBL" id="KAK7338149.1"/>
    </source>
</evidence>
<proteinExistence type="predicted"/>
<organism evidence="1 2">
    <name type="scientific">Canavalia gladiata</name>
    <name type="common">Sword bean</name>
    <name type="synonym">Dolichos gladiatus</name>
    <dbReference type="NCBI Taxonomy" id="3824"/>
    <lineage>
        <taxon>Eukaryota</taxon>
        <taxon>Viridiplantae</taxon>
        <taxon>Streptophyta</taxon>
        <taxon>Embryophyta</taxon>
        <taxon>Tracheophyta</taxon>
        <taxon>Spermatophyta</taxon>
        <taxon>Magnoliopsida</taxon>
        <taxon>eudicotyledons</taxon>
        <taxon>Gunneridae</taxon>
        <taxon>Pentapetalae</taxon>
        <taxon>rosids</taxon>
        <taxon>fabids</taxon>
        <taxon>Fabales</taxon>
        <taxon>Fabaceae</taxon>
        <taxon>Papilionoideae</taxon>
        <taxon>50 kb inversion clade</taxon>
        <taxon>NPAAA clade</taxon>
        <taxon>indigoferoid/millettioid clade</taxon>
        <taxon>Phaseoleae</taxon>
        <taxon>Canavalia</taxon>
    </lineage>
</organism>
<dbReference type="Proteomes" id="UP001367508">
    <property type="component" value="Unassembled WGS sequence"/>
</dbReference>